<evidence type="ECO:0000256" key="1">
    <source>
        <dbReference type="SAM" id="MobiDB-lite"/>
    </source>
</evidence>
<proteinExistence type="predicted"/>
<name>A0ABQ9WR65_9EUKA</name>
<dbReference type="Proteomes" id="UP001281761">
    <property type="component" value="Unassembled WGS sequence"/>
</dbReference>
<feature type="compositionally biased region" description="Pro residues" evidence="1">
    <location>
        <begin position="206"/>
        <end position="224"/>
    </location>
</feature>
<feature type="region of interest" description="Disordered" evidence="1">
    <location>
        <begin position="190"/>
        <end position="229"/>
    </location>
</feature>
<evidence type="ECO:0000313" key="2">
    <source>
        <dbReference type="EMBL" id="KAK2941589.1"/>
    </source>
</evidence>
<organism evidence="2 3">
    <name type="scientific">Blattamonas nauphoetae</name>
    <dbReference type="NCBI Taxonomy" id="2049346"/>
    <lineage>
        <taxon>Eukaryota</taxon>
        <taxon>Metamonada</taxon>
        <taxon>Preaxostyla</taxon>
        <taxon>Oxymonadida</taxon>
        <taxon>Blattamonas</taxon>
    </lineage>
</organism>
<gene>
    <name evidence="2" type="ORF">BLNAU_23502</name>
</gene>
<protein>
    <submittedName>
        <fullName evidence="2">Uncharacterized protein</fullName>
    </submittedName>
</protein>
<evidence type="ECO:0000313" key="3">
    <source>
        <dbReference type="Proteomes" id="UP001281761"/>
    </source>
</evidence>
<sequence length="245" mass="26696">MPHAVNSNGSARTARHTTIKLWLNRLLQQIPNVVTELEKPVWMDGINLGTKPRPAGAIADIRVTITTQVSNHKFVTNLLQDIPNALHRGLLLTLEQLSTRLKRASQTLQETWTRTQGDWHWDHPSLPLPPNDLSCLGTEQMHHGTSCLSKLTWSLQNFSVQQDAQNGLNIQPSPSTTYLLSAVNLHSQQPNLALPSLGPNLASPSQGPPSTSPSSSPPSGPPQVPRSGAISKFFKSSTYAQPPGK</sequence>
<keyword evidence="3" id="KW-1185">Reference proteome</keyword>
<accession>A0ABQ9WR65</accession>
<comment type="caution">
    <text evidence="2">The sequence shown here is derived from an EMBL/GenBank/DDBJ whole genome shotgun (WGS) entry which is preliminary data.</text>
</comment>
<reference evidence="2 3" key="1">
    <citation type="journal article" date="2022" name="bioRxiv">
        <title>Genomics of Preaxostyla Flagellates Illuminates Evolutionary Transitions and the Path Towards Mitochondrial Loss.</title>
        <authorList>
            <person name="Novak L.V.F."/>
            <person name="Treitli S.C."/>
            <person name="Pyrih J."/>
            <person name="Halakuc P."/>
            <person name="Pipaliya S.V."/>
            <person name="Vacek V."/>
            <person name="Brzon O."/>
            <person name="Soukal P."/>
            <person name="Eme L."/>
            <person name="Dacks J.B."/>
            <person name="Karnkowska A."/>
            <person name="Elias M."/>
            <person name="Hampl V."/>
        </authorList>
    </citation>
    <scope>NUCLEOTIDE SEQUENCE [LARGE SCALE GENOMIC DNA]</scope>
    <source>
        <strain evidence="2">NAU3</strain>
        <tissue evidence="2">Gut</tissue>
    </source>
</reference>
<dbReference type="EMBL" id="JARBJD010000486">
    <property type="protein sequence ID" value="KAK2941589.1"/>
    <property type="molecule type" value="Genomic_DNA"/>
</dbReference>